<dbReference type="EMBL" id="WQLB01000037">
    <property type="protein sequence ID" value="MVN88928.1"/>
    <property type="molecule type" value="Genomic_DNA"/>
</dbReference>
<dbReference type="Pfam" id="PF13238">
    <property type="entry name" value="AAA_18"/>
    <property type="match status" value="1"/>
</dbReference>
<dbReference type="AlphaFoldDB" id="A0A7C9I1H8"/>
<dbReference type="SUPFAM" id="SSF52540">
    <property type="entry name" value="P-loop containing nucleoside triphosphate hydrolases"/>
    <property type="match status" value="1"/>
</dbReference>
<sequence>MGQKNYLIEGLSGTGKTSVAEELQRRGYHVLHGDRTLTYRGDPDTGAPVPEPLHASERDRVVWQYEHHLWDIAEVKAVMADHSRAITFFCGGLRNVQALRGLFDNVFVLEVSDLATLYRRLDERVARDPTDWDGQPEEKALVERLHLAQEGVPRDAIAVEATQPLIRVVDEILRHIGALPQCPEG</sequence>
<dbReference type="Gene3D" id="3.40.50.300">
    <property type="entry name" value="P-loop containing nucleotide triphosphate hydrolases"/>
    <property type="match status" value="1"/>
</dbReference>
<dbReference type="Proteomes" id="UP000483286">
    <property type="component" value="Unassembled WGS sequence"/>
</dbReference>
<evidence type="ECO:0000313" key="1">
    <source>
        <dbReference type="EMBL" id="MVN88928.1"/>
    </source>
</evidence>
<evidence type="ECO:0000313" key="2">
    <source>
        <dbReference type="Proteomes" id="UP000483286"/>
    </source>
</evidence>
<proteinExistence type="predicted"/>
<keyword evidence="2" id="KW-1185">Reference proteome</keyword>
<gene>
    <name evidence="1" type="ORF">GO986_19485</name>
</gene>
<reference evidence="1 2" key="1">
    <citation type="submission" date="2019-12" db="EMBL/GenBank/DDBJ databases">
        <title>Deinococcus sp. HMF7620 Genome sequencing and assembly.</title>
        <authorList>
            <person name="Kang H."/>
            <person name="Kim H."/>
            <person name="Joh K."/>
        </authorList>
    </citation>
    <scope>NUCLEOTIDE SEQUENCE [LARGE SCALE GENOMIC DNA]</scope>
    <source>
        <strain evidence="1 2">HMF7620</strain>
    </source>
</reference>
<accession>A0A7C9I1H8</accession>
<name>A0A7C9I1H8_9DEIO</name>
<organism evidence="1 2">
    <name type="scientific">Deinococcus arboris</name>
    <dbReference type="NCBI Taxonomy" id="2682977"/>
    <lineage>
        <taxon>Bacteria</taxon>
        <taxon>Thermotogati</taxon>
        <taxon>Deinococcota</taxon>
        <taxon>Deinococci</taxon>
        <taxon>Deinococcales</taxon>
        <taxon>Deinococcaceae</taxon>
        <taxon>Deinococcus</taxon>
    </lineage>
</organism>
<dbReference type="RefSeq" id="WP_198170839.1">
    <property type="nucleotide sequence ID" value="NZ_WQLB01000037.1"/>
</dbReference>
<protein>
    <submittedName>
        <fullName evidence="1">AAA family ATPase</fullName>
    </submittedName>
</protein>
<comment type="caution">
    <text evidence="1">The sequence shown here is derived from an EMBL/GenBank/DDBJ whole genome shotgun (WGS) entry which is preliminary data.</text>
</comment>
<dbReference type="InterPro" id="IPR027417">
    <property type="entry name" value="P-loop_NTPase"/>
</dbReference>